<reference evidence="2" key="1">
    <citation type="submission" date="2023-07" db="EMBL/GenBank/DDBJ databases">
        <authorList>
            <consortium name="AG Swart"/>
            <person name="Singh M."/>
            <person name="Singh A."/>
            <person name="Seah K."/>
            <person name="Emmerich C."/>
        </authorList>
    </citation>
    <scope>NUCLEOTIDE SEQUENCE</scope>
    <source>
        <strain evidence="2">DP1</strain>
    </source>
</reference>
<evidence type="ECO:0000313" key="3">
    <source>
        <dbReference type="Proteomes" id="UP001295684"/>
    </source>
</evidence>
<sequence>MTIIKSYLGKYSDLFKKTQSELLQIEVREADDLSQLSQFFDRIRKELDSKEELLKAKYKSMVNSYEISLSMDLEFLETKCRHLCEVIDSNSQKLKTFTKMKPNSSEEIMNSYNLESILLKEKAGTYKLSHKDFTVQAETSFQFPTVECNFRKVRDLINEINVISHSNPECSNSSRETLGSAKKLENTSKGPDTDCKTHYSVRLDVEHMDKNESLEISAENKRKYIRH</sequence>
<comment type="caution">
    <text evidence="2">The sequence shown here is derived from an EMBL/GenBank/DDBJ whole genome shotgun (WGS) entry which is preliminary data.</text>
</comment>
<gene>
    <name evidence="2" type="ORF">ECRASSUSDP1_LOCUS4561</name>
</gene>
<dbReference type="Proteomes" id="UP001295684">
    <property type="component" value="Unassembled WGS sequence"/>
</dbReference>
<feature type="region of interest" description="Disordered" evidence="1">
    <location>
        <begin position="168"/>
        <end position="195"/>
    </location>
</feature>
<organism evidence="2 3">
    <name type="scientific">Euplotes crassus</name>
    <dbReference type="NCBI Taxonomy" id="5936"/>
    <lineage>
        <taxon>Eukaryota</taxon>
        <taxon>Sar</taxon>
        <taxon>Alveolata</taxon>
        <taxon>Ciliophora</taxon>
        <taxon>Intramacronucleata</taxon>
        <taxon>Spirotrichea</taxon>
        <taxon>Hypotrichia</taxon>
        <taxon>Euplotida</taxon>
        <taxon>Euplotidae</taxon>
        <taxon>Moneuplotes</taxon>
    </lineage>
</organism>
<keyword evidence="3" id="KW-1185">Reference proteome</keyword>
<dbReference type="AlphaFoldDB" id="A0AAD1U712"/>
<protein>
    <submittedName>
        <fullName evidence="2">Uncharacterized protein</fullName>
    </submittedName>
</protein>
<name>A0AAD1U712_EUPCR</name>
<evidence type="ECO:0000313" key="2">
    <source>
        <dbReference type="EMBL" id="CAI2363231.1"/>
    </source>
</evidence>
<dbReference type="EMBL" id="CAMPGE010004385">
    <property type="protein sequence ID" value="CAI2363231.1"/>
    <property type="molecule type" value="Genomic_DNA"/>
</dbReference>
<feature type="compositionally biased region" description="Basic and acidic residues" evidence="1">
    <location>
        <begin position="182"/>
        <end position="195"/>
    </location>
</feature>
<proteinExistence type="predicted"/>
<feature type="compositionally biased region" description="Polar residues" evidence="1">
    <location>
        <begin position="168"/>
        <end position="177"/>
    </location>
</feature>
<accession>A0AAD1U712</accession>
<evidence type="ECO:0000256" key="1">
    <source>
        <dbReference type="SAM" id="MobiDB-lite"/>
    </source>
</evidence>